<accession>A2EPK7</accession>
<name>A2EPK7_TRIV3</name>
<dbReference type="RefSeq" id="XP_001317659.1">
    <property type="nucleotide sequence ID" value="XM_001317624.1"/>
</dbReference>
<dbReference type="Proteomes" id="UP000001542">
    <property type="component" value="Unassembled WGS sequence"/>
</dbReference>
<evidence type="ECO:0000313" key="2">
    <source>
        <dbReference type="Proteomes" id="UP000001542"/>
    </source>
</evidence>
<dbReference type="InterPro" id="IPR002110">
    <property type="entry name" value="Ankyrin_rpt"/>
</dbReference>
<dbReference type="SMR" id="A2EPK7"/>
<dbReference type="InterPro" id="IPR036770">
    <property type="entry name" value="Ankyrin_rpt-contain_sf"/>
</dbReference>
<evidence type="ECO:0000313" key="1">
    <source>
        <dbReference type="EMBL" id="EAY05436.1"/>
    </source>
</evidence>
<reference evidence="1" key="1">
    <citation type="submission" date="2006-10" db="EMBL/GenBank/DDBJ databases">
        <authorList>
            <person name="Amadeo P."/>
            <person name="Zhao Q."/>
            <person name="Wortman J."/>
            <person name="Fraser-Liggett C."/>
            <person name="Carlton J."/>
        </authorList>
    </citation>
    <scope>NUCLEOTIDE SEQUENCE</scope>
    <source>
        <strain evidence="1">G3</strain>
    </source>
</reference>
<proteinExistence type="predicted"/>
<dbReference type="EMBL" id="DS113449">
    <property type="protein sequence ID" value="EAY05436.1"/>
    <property type="molecule type" value="Genomic_DNA"/>
</dbReference>
<keyword evidence="2" id="KW-1185">Reference proteome</keyword>
<sequence length="38" mass="4089">MFGMSSLCESFLSLGVNINAKEENGMTALHVATLTDQK</sequence>
<dbReference type="Gene3D" id="1.25.40.20">
    <property type="entry name" value="Ankyrin repeat-containing domain"/>
    <property type="match status" value="1"/>
</dbReference>
<dbReference type="VEuPathDB" id="TrichDB:TVAGG3_0600160"/>
<gene>
    <name evidence="1" type="ORF">TVAG_197370</name>
</gene>
<dbReference type="SUPFAM" id="SSF48403">
    <property type="entry name" value="Ankyrin repeat"/>
    <property type="match status" value="1"/>
</dbReference>
<dbReference type="KEGG" id="tva:4763302"/>
<dbReference type="InParanoid" id="A2EPK7"/>
<protein>
    <submittedName>
        <fullName evidence="1">Uncharacterized protein</fullName>
    </submittedName>
</protein>
<reference evidence="1" key="2">
    <citation type="journal article" date="2007" name="Science">
        <title>Draft genome sequence of the sexually transmitted pathogen Trichomonas vaginalis.</title>
        <authorList>
            <person name="Carlton J.M."/>
            <person name="Hirt R.P."/>
            <person name="Silva J.C."/>
            <person name="Delcher A.L."/>
            <person name="Schatz M."/>
            <person name="Zhao Q."/>
            <person name="Wortman J.R."/>
            <person name="Bidwell S.L."/>
            <person name="Alsmark U.C.M."/>
            <person name="Besteiro S."/>
            <person name="Sicheritz-Ponten T."/>
            <person name="Noel C.J."/>
            <person name="Dacks J.B."/>
            <person name="Foster P.G."/>
            <person name="Simillion C."/>
            <person name="Van de Peer Y."/>
            <person name="Miranda-Saavedra D."/>
            <person name="Barton G.J."/>
            <person name="Westrop G.D."/>
            <person name="Mueller S."/>
            <person name="Dessi D."/>
            <person name="Fiori P.L."/>
            <person name="Ren Q."/>
            <person name="Paulsen I."/>
            <person name="Zhang H."/>
            <person name="Bastida-Corcuera F.D."/>
            <person name="Simoes-Barbosa A."/>
            <person name="Brown M.T."/>
            <person name="Hayes R.D."/>
            <person name="Mukherjee M."/>
            <person name="Okumura C.Y."/>
            <person name="Schneider R."/>
            <person name="Smith A.J."/>
            <person name="Vanacova S."/>
            <person name="Villalvazo M."/>
            <person name="Haas B.J."/>
            <person name="Pertea M."/>
            <person name="Feldblyum T.V."/>
            <person name="Utterback T.R."/>
            <person name="Shu C.L."/>
            <person name="Osoegawa K."/>
            <person name="de Jong P.J."/>
            <person name="Hrdy I."/>
            <person name="Horvathova L."/>
            <person name="Zubacova Z."/>
            <person name="Dolezal P."/>
            <person name="Malik S.B."/>
            <person name="Logsdon J.M. Jr."/>
            <person name="Henze K."/>
            <person name="Gupta A."/>
            <person name="Wang C.C."/>
            <person name="Dunne R.L."/>
            <person name="Upcroft J.A."/>
            <person name="Upcroft P."/>
            <person name="White O."/>
            <person name="Salzberg S.L."/>
            <person name="Tang P."/>
            <person name="Chiu C.-H."/>
            <person name="Lee Y.-S."/>
            <person name="Embley T.M."/>
            <person name="Coombs G.H."/>
            <person name="Mottram J.C."/>
            <person name="Tachezy J."/>
            <person name="Fraser-Liggett C.M."/>
            <person name="Johnson P.J."/>
        </authorList>
    </citation>
    <scope>NUCLEOTIDE SEQUENCE [LARGE SCALE GENOMIC DNA]</scope>
    <source>
        <strain evidence="1">G3</strain>
    </source>
</reference>
<dbReference type="AlphaFoldDB" id="A2EPK7"/>
<dbReference type="Pfam" id="PF13637">
    <property type="entry name" value="Ank_4"/>
    <property type="match status" value="1"/>
</dbReference>
<organism evidence="1 2">
    <name type="scientific">Trichomonas vaginalis (strain ATCC PRA-98 / G3)</name>
    <dbReference type="NCBI Taxonomy" id="412133"/>
    <lineage>
        <taxon>Eukaryota</taxon>
        <taxon>Metamonada</taxon>
        <taxon>Parabasalia</taxon>
        <taxon>Trichomonadida</taxon>
        <taxon>Trichomonadidae</taxon>
        <taxon>Trichomonas</taxon>
    </lineage>
</organism>